<organism evidence="2 3">
    <name type="scientific">Acetobacter tropicalis NBRC 101654</name>
    <dbReference type="NCBI Taxonomy" id="749388"/>
    <lineage>
        <taxon>Bacteria</taxon>
        <taxon>Pseudomonadati</taxon>
        <taxon>Pseudomonadota</taxon>
        <taxon>Alphaproteobacteria</taxon>
        <taxon>Acetobacterales</taxon>
        <taxon>Acetobacteraceae</taxon>
        <taxon>Acetobacter</taxon>
    </lineage>
</organism>
<dbReference type="EMBL" id="BABS01000037">
    <property type="protein sequence ID" value="GAA08524.1"/>
    <property type="molecule type" value="Genomic_DNA"/>
</dbReference>
<reference evidence="2 3" key="1">
    <citation type="journal article" date="2011" name="Biochem. Biophys. Res. Commun.">
        <title>Increased number of Arginine-based salt bridges contributes to the thermotolerance of thermotolerant acetic acid bacteria, Acetobacter tropicalis SKU1100.</title>
        <authorList>
            <person name="Matsutani M."/>
            <person name="Hirakawa H."/>
            <person name="Nishikura M."/>
            <person name="Soemphol W."/>
            <person name="Ali I.A.I."/>
            <person name="Yakushi T."/>
            <person name="Matsushita K."/>
        </authorList>
    </citation>
    <scope>NUCLEOTIDE SEQUENCE [LARGE SCALE GENOMIC DNA]</scope>
    <source>
        <strain evidence="2 3">NBRC 101654</strain>
    </source>
</reference>
<protein>
    <submittedName>
        <fullName evidence="2">Uncharacterized protein</fullName>
    </submittedName>
</protein>
<dbReference type="AlphaFoldDB" id="F7VDS9"/>
<proteinExistence type="predicted"/>
<keyword evidence="1" id="KW-1133">Transmembrane helix</keyword>
<evidence type="ECO:0000313" key="2">
    <source>
        <dbReference type="EMBL" id="GAA08524.1"/>
    </source>
</evidence>
<feature type="transmembrane region" description="Helical" evidence="1">
    <location>
        <begin position="35"/>
        <end position="56"/>
    </location>
</feature>
<gene>
    <name evidence="2" type="ORF">ATPR_1528</name>
</gene>
<accession>F7VDS9</accession>
<sequence length="81" mass="9254">MKDIRPLHAALFFCAPVQARIYPEWRVLCAQHAFIRPFIQAGVMLFCGVSGAILFFRPPYSANLLMLLLDESSAKRDRPYP</sequence>
<evidence type="ECO:0000256" key="1">
    <source>
        <dbReference type="SAM" id="Phobius"/>
    </source>
</evidence>
<dbReference type="Proteomes" id="UP000004319">
    <property type="component" value="Unassembled WGS sequence"/>
</dbReference>
<keyword evidence="1" id="KW-0812">Transmembrane</keyword>
<comment type="caution">
    <text evidence="2">The sequence shown here is derived from an EMBL/GenBank/DDBJ whole genome shotgun (WGS) entry which is preliminary data.</text>
</comment>
<name>F7VDS9_9PROT</name>
<evidence type="ECO:0000313" key="3">
    <source>
        <dbReference type="Proteomes" id="UP000004319"/>
    </source>
</evidence>
<keyword evidence="1" id="KW-0472">Membrane</keyword>